<sequence>MVMLMEMEVFYVKPKLSEKEAAEKVEKSIKGLFGKKGDFLGGHAAYYPFYEVDADIRSWEPKRKWGVVVSIEYEHVRRTVSIDGVKGYLCNYTFQPFPIARIVNLSKLEVEIARGMLEIDKSLKAEEITHYVGASVAEVEAALKNLEERGLLSSSKDKWKASDVAWTMIALIPDELSSPSCVKGLELVRGEPPGPKVECKISIEEVVRGVEDILYGKVHKCWLTYCPFYISKIKQKDGSVKVTVVELVKGDIVGDEAVKALFEAM</sequence>
<protein>
    <submittedName>
        <fullName evidence="1">Uncharacterized protein</fullName>
    </submittedName>
</protein>
<dbReference type="AlphaFoldDB" id="A0A497EX92"/>
<dbReference type="EMBL" id="QMQX01000088">
    <property type="protein sequence ID" value="RLE51739.1"/>
    <property type="molecule type" value="Genomic_DNA"/>
</dbReference>
<name>A0A497EX92_9CREN</name>
<comment type="caution">
    <text evidence="1">The sequence shown here is derived from an EMBL/GenBank/DDBJ whole genome shotgun (WGS) entry which is preliminary data.</text>
</comment>
<accession>A0A497EX92</accession>
<evidence type="ECO:0000313" key="2">
    <source>
        <dbReference type="Proteomes" id="UP000272051"/>
    </source>
</evidence>
<reference evidence="1 2" key="1">
    <citation type="submission" date="2018-06" db="EMBL/GenBank/DDBJ databases">
        <title>Extensive metabolic versatility and redundancy in microbially diverse, dynamic hydrothermal sediments.</title>
        <authorList>
            <person name="Dombrowski N."/>
            <person name="Teske A."/>
            <person name="Baker B.J."/>
        </authorList>
    </citation>
    <scope>NUCLEOTIDE SEQUENCE [LARGE SCALE GENOMIC DNA]</scope>
    <source>
        <strain evidence="1">B34_G17</strain>
    </source>
</reference>
<evidence type="ECO:0000313" key="1">
    <source>
        <dbReference type="EMBL" id="RLE51739.1"/>
    </source>
</evidence>
<organism evidence="1 2">
    <name type="scientific">Thermoproteota archaeon</name>
    <dbReference type="NCBI Taxonomy" id="2056631"/>
    <lineage>
        <taxon>Archaea</taxon>
        <taxon>Thermoproteota</taxon>
    </lineage>
</organism>
<gene>
    <name evidence="1" type="ORF">DRJ33_05250</name>
</gene>
<proteinExistence type="predicted"/>
<dbReference type="Proteomes" id="UP000272051">
    <property type="component" value="Unassembled WGS sequence"/>
</dbReference>